<dbReference type="EMBL" id="BGPR01053559">
    <property type="protein sequence ID" value="GBO30391.1"/>
    <property type="molecule type" value="Genomic_DNA"/>
</dbReference>
<comment type="caution">
    <text evidence="3">The sequence shown here is derived from an EMBL/GenBank/DDBJ whole genome shotgun (WGS) entry which is preliminary data.</text>
</comment>
<evidence type="ECO:0000313" key="3">
    <source>
        <dbReference type="EMBL" id="GBO30391.1"/>
    </source>
</evidence>
<evidence type="ECO:0000313" key="4">
    <source>
        <dbReference type="Proteomes" id="UP000499080"/>
    </source>
</evidence>
<sequence length="155" mass="18049">MNSDRQTDFPVKERETIDLDLIDSQPLLKRVRFHHTLRLDLRKSFYKKHLGELVRGHKAGSRRRTISPEEIVLVESKGPNKINWYLAQKLFLVKISEVPREEKFTPEPRPSHANAPNSKVSQKTEATPELEPRDAFVSERAKVILYGRREVPVNE</sequence>
<reference evidence="3 4" key="1">
    <citation type="journal article" date="2019" name="Sci. Rep.">
        <title>Orb-weaving spider Araneus ventricosus genome elucidates the spidroin gene catalogue.</title>
        <authorList>
            <person name="Kono N."/>
            <person name="Nakamura H."/>
            <person name="Ohtoshi R."/>
            <person name="Moran D.A.P."/>
            <person name="Shinohara A."/>
            <person name="Yoshida Y."/>
            <person name="Fujiwara M."/>
            <person name="Mori M."/>
            <person name="Tomita M."/>
            <person name="Arakawa K."/>
        </authorList>
    </citation>
    <scope>NUCLEOTIDE SEQUENCE [LARGE SCALE GENOMIC DNA]</scope>
</reference>
<gene>
    <name evidence="3" type="ORF">AVEN_179866_1</name>
    <name evidence="2" type="ORF">AVEN_272963_1</name>
</gene>
<protein>
    <recommendedName>
        <fullName evidence="5">DUF5641 domain-containing protein</fullName>
    </recommendedName>
</protein>
<dbReference type="AlphaFoldDB" id="A0A4Y2W0I2"/>
<dbReference type="EMBL" id="BGPR01053514">
    <property type="protein sequence ID" value="GBO30319.1"/>
    <property type="molecule type" value="Genomic_DNA"/>
</dbReference>
<dbReference type="Proteomes" id="UP000499080">
    <property type="component" value="Unassembled WGS sequence"/>
</dbReference>
<keyword evidence="4" id="KW-1185">Reference proteome</keyword>
<feature type="compositionally biased region" description="Polar residues" evidence="1">
    <location>
        <begin position="114"/>
        <end position="125"/>
    </location>
</feature>
<feature type="region of interest" description="Disordered" evidence="1">
    <location>
        <begin position="101"/>
        <end position="134"/>
    </location>
</feature>
<evidence type="ECO:0008006" key="5">
    <source>
        <dbReference type="Google" id="ProtNLM"/>
    </source>
</evidence>
<evidence type="ECO:0000256" key="1">
    <source>
        <dbReference type="SAM" id="MobiDB-lite"/>
    </source>
</evidence>
<organism evidence="3 4">
    <name type="scientific">Araneus ventricosus</name>
    <name type="common">Orbweaver spider</name>
    <name type="synonym">Epeira ventricosa</name>
    <dbReference type="NCBI Taxonomy" id="182803"/>
    <lineage>
        <taxon>Eukaryota</taxon>
        <taxon>Metazoa</taxon>
        <taxon>Ecdysozoa</taxon>
        <taxon>Arthropoda</taxon>
        <taxon>Chelicerata</taxon>
        <taxon>Arachnida</taxon>
        <taxon>Araneae</taxon>
        <taxon>Araneomorphae</taxon>
        <taxon>Entelegynae</taxon>
        <taxon>Araneoidea</taxon>
        <taxon>Araneidae</taxon>
        <taxon>Araneus</taxon>
    </lineage>
</organism>
<proteinExistence type="predicted"/>
<feature type="compositionally biased region" description="Basic and acidic residues" evidence="1">
    <location>
        <begin position="101"/>
        <end position="110"/>
    </location>
</feature>
<accession>A0A4Y2W0I2</accession>
<name>A0A4Y2W0I2_ARAVE</name>
<evidence type="ECO:0000313" key="2">
    <source>
        <dbReference type="EMBL" id="GBO30319.1"/>
    </source>
</evidence>